<dbReference type="EMBL" id="WHJH01000010">
    <property type="protein sequence ID" value="NHZ89646.1"/>
    <property type="molecule type" value="Genomic_DNA"/>
</dbReference>
<organism evidence="2 3">
    <name type="scientific">Massilia mucilaginosa</name>
    <dbReference type="NCBI Taxonomy" id="2609282"/>
    <lineage>
        <taxon>Bacteria</taxon>
        <taxon>Pseudomonadati</taxon>
        <taxon>Pseudomonadota</taxon>
        <taxon>Betaproteobacteria</taxon>
        <taxon>Burkholderiales</taxon>
        <taxon>Oxalobacteraceae</taxon>
        <taxon>Telluria group</taxon>
        <taxon>Massilia</taxon>
    </lineage>
</organism>
<dbReference type="InterPro" id="IPR011010">
    <property type="entry name" value="DNA_brk_join_enz"/>
</dbReference>
<comment type="caution">
    <text evidence="2">The sequence shown here is derived from an EMBL/GenBank/DDBJ whole genome shotgun (WGS) entry which is preliminary data.</text>
</comment>
<evidence type="ECO:0000313" key="3">
    <source>
        <dbReference type="Proteomes" id="UP000609726"/>
    </source>
</evidence>
<dbReference type="InterPro" id="IPR013762">
    <property type="entry name" value="Integrase-like_cat_sf"/>
</dbReference>
<name>A0ABX0NRX5_9BURK</name>
<evidence type="ECO:0000256" key="1">
    <source>
        <dbReference type="ARBA" id="ARBA00023172"/>
    </source>
</evidence>
<reference evidence="2 3" key="1">
    <citation type="submission" date="2019-10" db="EMBL/GenBank/DDBJ databases">
        <title>Taxonomy of Antarctic Massilia spp.: description of Massilia rubra sp. nov., Massilia aquatica sp. nov., Massilia mucilaginosa sp. nov., Massilia frigida sp. nov. isolated from streams, lakes and regoliths.</title>
        <authorList>
            <person name="Holochova P."/>
            <person name="Sedlacek I."/>
            <person name="Kralova S."/>
            <person name="Maslanova I."/>
            <person name="Busse H.-J."/>
            <person name="Stankova E."/>
            <person name="Vrbovska V."/>
            <person name="Kovarovic V."/>
            <person name="Bartak M."/>
            <person name="Svec P."/>
            <person name="Pantucek R."/>
        </authorList>
    </citation>
    <scope>NUCLEOTIDE SEQUENCE [LARGE SCALE GENOMIC DNA]</scope>
    <source>
        <strain evidence="2 3">CCM 8733</strain>
    </source>
</reference>
<protein>
    <submittedName>
        <fullName evidence="2">Tyrosine-type recombinase/integrase</fullName>
    </submittedName>
</protein>
<accession>A0ABX0NRX5</accession>
<gene>
    <name evidence="2" type="ORF">F2P45_11575</name>
</gene>
<dbReference type="Gene3D" id="1.10.443.10">
    <property type="entry name" value="Intergrase catalytic core"/>
    <property type="match status" value="1"/>
</dbReference>
<dbReference type="SUPFAM" id="SSF56349">
    <property type="entry name" value="DNA breaking-rejoining enzymes"/>
    <property type="match status" value="1"/>
</dbReference>
<keyword evidence="3" id="KW-1185">Reference proteome</keyword>
<dbReference type="Proteomes" id="UP000609726">
    <property type="component" value="Unassembled WGS sequence"/>
</dbReference>
<sequence>MSMLSLTFWMLCPCSLIIRTTSSFRLGRRSSVFLSPCITPQVVYFPPIEVSGQIRPQQVSVEAAFVDGEAKDTAKTDAGLRQIDLRNGALTALQAQTSFTGNGQELVFHNPTYGAQWEGDKPIHRRWRRILKQAGVRYRNPYQTRHTFASSLLMLGELPLYVASQMGHTDTTMITRTYGKWIRSRLDDGKRERLLKMYARTGQ</sequence>
<keyword evidence="1" id="KW-0233">DNA recombination</keyword>
<proteinExistence type="predicted"/>
<evidence type="ECO:0000313" key="2">
    <source>
        <dbReference type="EMBL" id="NHZ89646.1"/>
    </source>
</evidence>